<evidence type="ECO:0000256" key="5">
    <source>
        <dbReference type="PROSITE-ProRule" id="PRU00322"/>
    </source>
</evidence>
<dbReference type="Pfam" id="PF05021">
    <property type="entry name" value="NPL4"/>
    <property type="match status" value="1"/>
</dbReference>
<evidence type="ECO:0000259" key="7">
    <source>
        <dbReference type="PROSITE" id="PS50249"/>
    </source>
</evidence>
<dbReference type="InterPro" id="IPR007717">
    <property type="entry name" value="NPL4_C"/>
</dbReference>
<evidence type="ECO:0000256" key="3">
    <source>
        <dbReference type="ARBA" id="ARBA00022771"/>
    </source>
</evidence>
<dbReference type="InterPro" id="IPR016563">
    <property type="entry name" value="Npl4"/>
</dbReference>
<evidence type="ECO:0008006" key="10">
    <source>
        <dbReference type="Google" id="ProtNLM"/>
    </source>
</evidence>
<dbReference type="InterPro" id="IPR037518">
    <property type="entry name" value="MPN"/>
</dbReference>
<dbReference type="GO" id="GO:0031625">
    <property type="term" value="F:ubiquitin protein ligase binding"/>
    <property type="evidence" value="ECO:0007669"/>
    <property type="project" value="TreeGrafter"/>
</dbReference>
<dbReference type="PROSITE" id="PS50249">
    <property type="entry name" value="MPN"/>
    <property type="match status" value="1"/>
</dbReference>
<accession>A0A8T0DKY9</accession>
<dbReference type="OrthoDB" id="10251089at2759"/>
<evidence type="ECO:0000313" key="9">
    <source>
        <dbReference type="Proteomes" id="UP000699462"/>
    </source>
</evidence>
<dbReference type="InterPro" id="IPR007716">
    <property type="entry name" value="NPL4_Zn-bd_put"/>
</dbReference>
<dbReference type="CDD" id="cd08061">
    <property type="entry name" value="MPN_NPL4"/>
    <property type="match status" value="1"/>
</dbReference>
<dbReference type="Proteomes" id="UP000699462">
    <property type="component" value="Unassembled WGS sequence"/>
</dbReference>
<dbReference type="PANTHER" id="PTHR12710:SF0">
    <property type="entry name" value="NUCLEAR PROTEIN LOCALIZATION PROTEIN 4 HOMOLOG"/>
    <property type="match status" value="1"/>
</dbReference>
<keyword evidence="3 5" id="KW-0863">Zinc-finger</keyword>
<evidence type="ECO:0000259" key="6">
    <source>
        <dbReference type="PROSITE" id="PS50199"/>
    </source>
</evidence>
<dbReference type="GO" id="GO:0008270">
    <property type="term" value="F:zinc ion binding"/>
    <property type="evidence" value="ECO:0007669"/>
    <property type="project" value="UniProtKB-KW"/>
</dbReference>
<dbReference type="SMART" id="SM00547">
    <property type="entry name" value="ZnF_RBZ"/>
    <property type="match status" value="1"/>
</dbReference>
<dbReference type="Gene3D" id="3.10.20.90">
    <property type="entry name" value="Phosphatidylinositol 3-kinase Catalytic Subunit, Chain A, domain 1"/>
    <property type="match status" value="1"/>
</dbReference>
<dbReference type="SUPFAM" id="SSF90209">
    <property type="entry name" value="Ran binding protein zinc finger-like"/>
    <property type="match status" value="1"/>
</dbReference>
<keyword evidence="4" id="KW-0862">Zinc</keyword>
<dbReference type="Gene3D" id="2.30.30.380">
    <property type="entry name" value="Zn-finger domain of Sec23/24"/>
    <property type="match status" value="1"/>
</dbReference>
<dbReference type="GO" id="GO:0005634">
    <property type="term" value="C:nucleus"/>
    <property type="evidence" value="ECO:0007669"/>
    <property type="project" value="TreeGrafter"/>
</dbReference>
<proteinExistence type="inferred from homology"/>
<dbReference type="GO" id="GO:0043130">
    <property type="term" value="F:ubiquitin binding"/>
    <property type="evidence" value="ECO:0007669"/>
    <property type="project" value="TreeGrafter"/>
</dbReference>
<evidence type="ECO:0000256" key="2">
    <source>
        <dbReference type="ARBA" id="ARBA00022723"/>
    </source>
</evidence>
<dbReference type="PROSITE" id="PS01358">
    <property type="entry name" value="ZF_RANBP2_1"/>
    <property type="match status" value="1"/>
</dbReference>
<evidence type="ECO:0000256" key="1">
    <source>
        <dbReference type="ARBA" id="ARBA00011025"/>
    </source>
</evidence>
<feature type="domain" description="RanBP2-type" evidence="6">
    <location>
        <begin position="650"/>
        <end position="679"/>
    </location>
</feature>
<dbReference type="Pfam" id="PF11543">
    <property type="entry name" value="UN_NPL4"/>
    <property type="match status" value="1"/>
</dbReference>
<evidence type="ECO:0000313" key="8">
    <source>
        <dbReference type="EMBL" id="KAF8567648.1"/>
    </source>
</evidence>
<protein>
    <recommendedName>
        <fullName evidence="10">Nuclear protein localization protein 4</fullName>
    </recommendedName>
</protein>
<keyword evidence="9" id="KW-1185">Reference proteome</keyword>
<dbReference type="InterPro" id="IPR024682">
    <property type="entry name" value="Npl4_Ub-like_dom"/>
</dbReference>
<comment type="similarity">
    <text evidence="1">Belongs to the NPL4 family.</text>
</comment>
<reference evidence="8 9" key="1">
    <citation type="submission" date="2019-07" db="EMBL/GenBank/DDBJ databases">
        <title>Annotation for the trematode Paragonimus westermani.</title>
        <authorList>
            <person name="Choi Y.-J."/>
        </authorList>
    </citation>
    <scope>NUCLEOTIDE SEQUENCE [LARGE SCALE GENOMIC DNA]</scope>
    <source>
        <strain evidence="8">180907_Pwestermani</strain>
    </source>
</reference>
<dbReference type="AlphaFoldDB" id="A0A8T0DKY9"/>
<keyword evidence="2" id="KW-0479">Metal-binding</keyword>
<dbReference type="PROSITE" id="PS50199">
    <property type="entry name" value="ZF_RANBP2_2"/>
    <property type="match status" value="1"/>
</dbReference>
<dbReference type="Pfam" id="PF05020">
    <property type="entry name" value="zf-NPL4"/>
    <property type="match status" value="1"/>
</dbReference>
<dbReference type="InterPro" id="IPR036443">
    <property type="entry name" value="Znf_RanBP2_sf"/>
</dbReference>
<sequence>MIVRVQSPWGTKKFDVSESDKYEKLVELIASEFKIGSTCTWYLATSRDGSGRIHCNPGTLLAKLGLKHGDMIFLLDKPQSVSRSAPGDGEAYVENHHVVDVRPKNPFGSSVNVVEDDIDQELAKMDGQIKRKRNEQLCHHPPLGKCIHCAPLEPYDEAYLEHLDPPVKFMSFHAYLRKLSGGHGKGKFVTLENLSCRVRSGCHDHSPWPDGICTKCQPNPITLEIQSYRHVDYVQIENGQLMEIFLDFWRQTGRQRIGLMLGRYAHHDIVGSPSLSIKAVVSAIYEPQQESTVRSVKLTAPMDALLPTHVAEVARRLDLKPVGWIFTDLVANDQPNRGAVKHYRGTMDTFFLSAEECVTAAHLQNLYPNICAHSPDGIFGSKFVTVVVTGDASNRIHFEAYQVSNQAMALERDNILVPTYDAPEYGYIRETTKEQFVPEVFYTLTDKYGNRVTRIARPLPVEYLLVDMPIAFPMEPVYTMAKIPEDLPAECRFPIENRESLCQIQDFQGFARLLKGWGNRPLYGCLANFHLLAWFAGNDSLPLGLRDLSDANADGLPGLLNAIASVNRMTSLPFTERLSQVEVAVNKWASSSSAWGTVQELVKAVVGELSPDPSSHLHGAGSGSSRSETTVGVDPIIHSASDNPPVLSDLPSYWACAHCTFHNRLDAAECDMCGLPQSD</sequence>
<dbReference type="InterPro" id="IPR001876">
    <property type="entry name" value="Znf_RanBP2"/>
</dbReference>
<comment type="caution">
    <text evidence="8">The sequence shown here is derived from an EMBL/GenBank/DDBJ whole genome shotgun (WGS) entry which is preliminary data.</text>
</comment>
<organism evidence="8 9">
    <name type="scientific">Paragonimus westermani</name>
    <dbReference type="NCBI Taxonomy" id="34504"/>
    <lineage>
        <taxon>Eukaryota</taxon>
        <taxon>Metazoa</taxon>
        <taxon>Spiralia</taxon>
        <taxon>Lophotrochozoa</taxon>
        <taxon>Platyhelminthes</taxon>
        <taxon>Trematoda</taxon>
        <taxon>Digenea</taxon>
        <taxon>Plagiorchiida</taxon>
        <taxon>Troglotremata</taxon>
        <taxon>Troglotrematidae</taxon>
        <taxon>Paragonimus</taxon>
    </lineage>
</organism>
<feature type="domain" description="MPN" evidence="7">
    <location>
        <begin position="234"/>
        <end position="379"/>
    </location>
</feature>
<dbReference type="GO" id="GO:0006511">
    <property type="term" value="P:ubiquitin-dependent protein catabolic process"/>
    <property type="evidence" value="ECO:0007669"/>
    <property type="project" value="InterPro"/>
</dbReference>
<evidence type="ECO:0000256" key="4">
    <source>
        <dbReference type="ARBA" id="ARBA00022833"/>
    </source>
</evidence>
<gene>
    <name evidence="8" type="ORF">P879_05086</name>
</gene>
<dbReference type="EMBL" id="JTDF01003628">
    <property type="protein sequence ID" value="KAF8567648.1"/>
    <property type="molecule type" value="Genomic_DNA"/>
</dbReference>
<name>A0A8T0DKY9_9TREM</name>
<dbReference type="PANTHER" id="PTHR12710">
    <property type="entry name" value="NUCLEAR PROTEIN LOCALIZATION 4"/>
    <property type="match status" value="1"/>
</dbReference>